<dbReference type="Pfam" id="PF00512">
    <property type="entry name" value="HisKA"/>
    <property type="match status" value="1"/>
</dbReference>
<proteinExistence type="predicted"/>
<feature type="domain" description="PAC" evidence="15">
    <location>
        <begin position="340"/>
        <end position="392"/>
    </location>
</feature>
<dbReference type="Proteomes" id="UP001182908">
    <property type="component" value="Chromosome"/>
</dbReference>
<dbReference type="CDD" id="cd00082">
    <property type="entry name" value="HisKA"/>
    <property type="match status" value="1"/>
</dbReference>
<dbReference type="GeneID" id="84233611"/>
<dbReference type="SUPFAM" id="SSF55785">
    <property type="entry name" value="PYP-like sensor domain (PAS domain)"/>
    <property type="match status" value="8"/>
</dbReference>
<keyword evidence="8" id="KW-0418">Kinase</keyword>
<dbReference type="PROSITE" id="PS50109">
    <property type="entry name" value="HIS_KIN"/>
    <property type="match status" value="1"/>
</dbReference>
<keyword evidence="5" id="KW-0597">Phosphoprotein</keyword>
<keyword evidence="12" id="KW-0175">Coiled coil</keyword>
<keyword evidence="17" id="KW-1185">Reference proteome</keyword>
<dbReference type="InterPro" id="IPR052162">
    <property type="entry name" value="Sensor_kinase/Photoreceptor"/>
</dbReference>
<dbReference type="InterPro" id="IPR001610">
    <property type="entry name" value="PAC"/>
</dbReference>
<feature type="domain" description="Histidine kinase" evidence="13">
    <location>
        <begin position="1045"/>
        <end position="1264"/>
    </location>
</feature>
<evidence type="ECO:0000256" key="2">
    <source>
        <dbReference type="ARBA" id="ARBA00004236"/>
    </source>
</evidence>
<evidence type="ECO:0000256" key="12">
    <source>
        <dbReference type="SAM" id="Coils"/>
    </source>
</evidence>
<evidence type="ECO:0000256" key="3">
    <source>
        <dbReference type="ARBA" id="ARBA00012438"/>
    </source>
</evidence>
<keyword evidence="9" id="KW-0067">ATP-binding</keyword>
<feature type="domain" description="PAC" evidence="15">
    <location>
        <begin position="977"/>
        <end position="1027"/>
    </location>
</feature>
<dbReference type="CDD" id="cd16922">
    <property type="entry name" value="HATPase_EvgS-ArcB-TorS-like"/>
    <property type="match status" value="1"/>
</dbReference>
<dbReference type="SUPFAM" id="SSF55874">
    <property type="entry name" value="ATPase domain of HSP90 chaperone/DNA topoisomerase II/histidine kinase"/>
    <property type="match status" value="1"/>
</dbReference>
<evidence type="ECO:0000256" key="6">
    <source>
        <dbReference type="ARBA" id="ARBA00022679"/>
    </source>
</evidence>
<feature type="domain" description="PAS" evidence="14">
    <location>
        <begin position="906"/>
        <end position="948"/>
    </location>
</feature>
<name>A0AA51YLH8_9EURY</name>
<accession>A0AA51YLH8</accession>
<evidence type="ECO:0000313" key="17">
    <source>
        <dbReference type="Proteomes" id="UP001182908"/>
    </source>
</evidence>
<evidence type="ECO:0000256" key="5">
    <source>
        <dbReference type="ARBA" id="ARBA00022553"/>
    </source>
</evidence>
<dbReference type="PRINTS" id="PR00344">
    <property type="entry name" value="BCTRLSENSOR"/>
</dbReference>
<dbReference type="InterPro" id="IPR003661">
    <property type="entry name" value="HisK_dim/P_dom"/>
</dbReference>
<evidence type="ECO:0000259" key="14">
    <source>
        <dbReference type="PROSITE" id="PS50112"/>
    </source>
</evidence>
<dbReference type="InterPro" id="IPR005467">
    <property type="entry name" value="His_kinase_dom"/>
</dbReference>
<dbReference type="InterPro" id="IPR035965">
    <property type="entry name" value="PAS-like_dom_sf"/>
</dbReference>
<dbReference type="PROSITE" id="PS50112">
    <property type="entry name" value="PAS"/>
    <property type="match status" value="4"/>
</dbReference>
<dbReference type="FunFam" id="3.30.565.10:FF:000023">
    <property type="entry name" value="PAS domain-containing sensor histidine kinase"/>
    <property type="match status" value="1"/>
</dbReference>
<keyword evidence="7" id="KW-0547">Nucleotide-binding</keyword>
<dbReference type="GO" id="GO:0005886">
    <property type="term" value="C:plasma membrane"/>
    <property type="evidence" value="ECO:0007669"/>
    <property type="project" value="UniProtKB-SubCell"/>
</dbReference>
<keyword evidence="4" id="KW-1003">Cell membrane</keyword>
<dbReference type="FunFam" id="1.10.287.130:FF:000038">
    <property type="entry name" value="Sensory transduction histidine kinase"/>
    <property type="match status" value="1"/>
</dbReference>
<dbReference type="InterPro" id="IPR003594">
    <property type="entry name" value="HATPase_dom"/>
</dbReference>
<dbReference type="InterPro" id="IPR000014">
    <property type="entry name" value="PAS"/>
</dbReference>
<dbReference type="PANTHER" id="PTHR43304:SF1">
    <property type="entry name" value="PAC DOMAIN-CONTAINING PROTEIN"/>
    <property type="match status" value="1"/>
</dbReference>
<dbReference type="PANTHER" id="PTHR43304">
    <property type="entry name" value="PHYTOCHROME-LIKE PROTEIN CPH1"/>
    <property type="match status" value="1"/>
</dbReference>
<feature type="domain" description="PAS" evidence="14">
    <location>
        <begin position="524"/>
        <end position="567"/>
    </location>
</feature>
<dbReference type="EC" id="2.7.13.3" evidence="3"/>
<evidence type="ECO:0000256" key="1">
    <source>
        <dbReference type="ARBA" id="ARBA00000085"/>
    </source>
</evidence>
<dbReference type="InterPro" id="IPR013767">
    <property type="entry name" value="PAS_fold"/>
</dbReference>
<dbReference type="SMART" id="SM00387">
    <property type="entry name" value="HATPase_c"/>
    <property type="match status" value="1"/>
</dbReference>
<dbReference type="Gene3D" id="3.30.565.10">
    <property type="entry name" value="Histidine kinase-like ATPase, C-terminal domain"/>
    <property type="match status" value="1"/>
</dbReference>
<comment type="catalytic activity">
    <reaction evidence="1">
        <text>ATP + protein L-histidine = ADP + protein N-phospho-L-histidine.</text>
        <dbReference type="EC" id="2.7.13.3"/>
    </reaction>
</comment>
<dbReference type="EMBL" id="CP133592">
    <property type="protein sequence ID" value="WMW24942.1"/>
    <property type="molecule type" value="Genomic_DNA"/>
</dbReference>
<dbReference type="InterPro" id="IPR000700">
    <property type="entry name" value="PAS-assoc_C"/>
</dbReference>
<gene>
    <name evidence="16" type="ORF">RE474_12800</name>
</gene>
<dbReference type="Gene3D" id="1.10.287.130">
    <property type="match status" value="1"/>
</dbReference>
<organism evidence="16 17">
    <name type="scientific">Methanolobus sediminis</name>
    <dbReference type="NCBI Taxonomy" id="3072978"/>
    <lineage>
        <taxon>Archaea</taxon>
        <taxon>Methanobacteriati</taxon>
        <taxon>Methanobacteriota</taxon>
        <taxon>Stenosarchaea group</taxon>
        <taxon>Methanomicrobia</taxon>
        <taxon>Methanosarcinales</taxon>
        <taxon>Methanosarcinaceae</taxon>
        <taxon>Methanolobus</taxon>
    </lineage>
</organism>
<evidence type="ECO:0000256" key="4">
    <source>
        <dbReference type="ARBA" id="ARBA00022475"/>
    </source>
</evidence>
<evidence type="ECO:0000313" key="16">
    <source>
        <dbReference type="EMBL" id="WMW24942.1"/>
    </source>
</evidence>
<dbReference type="NCBIfam" id="TIGR00229">
    <property type="entry name" value="sensory_box"/>
    <property type="match status" value="7"/>
</dbReference>
<evidence type="ECO:0000256" key="9">
    <source>
        <dbReference type="ARBA" id="ARBA00022840"/>
    </source>
</evidence>
<dbReference type="InterPro" id="IPR013656">
    <property type="entry name" value="PAS_4"/>
</dbReference>
<dbReference type="SUPFAM" id="SSF47384">
    <property type="entry name" value="Homodimeric domain of signal transducing histidine kinase"/>
    <property type="match status" value="1"/>
</dbReference>
<dbReference type="GO" id="GO:0005524">
    <property type="term" value="F:ATP binding"/>
    <property type="evidence" value="ECO:0007669"/>
    <property type="project" value="UniProtKB-KW"/>
</dbReference>
<feature type="domain" description="PAS" evidence="14">
    <location>
        <begin position="393"/>
        <end position="466"/>
    </location>
</feature>
<feature type="domain" description="PAC" evidence="15">
    <location>
        <begin position="215"/>
        <end position="265"/>
    </location>
</feature>
<dbReference type="InterPro" id="IPR013655">
    <property type="entry name" value="PAS_fold_3"/>
</dbReference>
<keyword evidence="10" id="KW-0902">Two-component regulatory system</keyword>
<dbReference type="RefSeq" id="WP_309310750.1">
    <property type="nucleotide sequence ID" value="NZ_CP133592.1"/>
</dbReference>
<evidence type="ECO:0000256" key="11">
    <source>
        <dbReference type="ARBA" id="ARBA00023136"/>
    </source>
</evidence>
<keyword evidence="11" id="KW-0472">Membrane</keyword>
<keyword evidence="6" id="KW-0808">Transferase</keyword>
<dbReference type="Pfam" id="PF13426">
    <property type="entry name" value="PAS_9"/>
    <property type="match status" value="3"/>
</dbReference>
<dbReference type="PROSITE" id="PS50113">
    <property type="entry name" value="PAC"/>
    <property type="match status" value="6"/>
</dbReference>
<feature type="domain" description="PAC" evidence="15">
    <location>
        <begin position="725"/>
        <end position="781"/>
    </location>
</feature>
<dbReference type="SMART" id="SM00086">
    <property type="entry name" value="PAC"/>
    <property type="match status" value="8"/>
</dbReference>
<dbReference type="KEGG" id="mseb:RE474_12800"/>
<evidence type="ECO:0000256" key="7">
    <source>
        <dbReference type="ARBA" id="ARBA00022741"/>
    </source>
</evidence>
<comment type="subcellular location">
    <subcellularLocation>
        <location evidence="2">Cell membrane</location>
    </subcellularLocation>
</comment>
<dbReference type="GO" id="GO:0000155">
    <property type="term" value="F:phosphorelay sensor kinase activity"/>
    <property type="evidence" value="ECO:0007669"/>
    <property type="project" value="InterPro"/>
</dbReference>
<feature type="domain" description="PAC" evidence="15">
    <location>
        <begin position="856"/>
        <end position="905"/>
    </location>
</feature>
<protein>
    <recommendedName>
        <fullName evidence="3">histidine kinase</fullName>
        <ecNumber evidence="3">2.7.13.3</ecNumber>
    </recommendedName>
</protein>
<dbReference type="CDD" id="cd00130">
    <property type="entry name" value="PAS"/>
    <property type="match status" value="6"/>
</dbReference>
<evidence type="ECO:0000256" key="10">
    <source>
        <dbReference type="ARBA" id="ARBA00023012"/>
    </source>
</evidence>
<dbReference type="InterPro" id="IPR036890">
    <property type="entry name" value="HATPase_C_sf"/>
</dbReference>
<sequence length="1267" mass="145826">MGTQHKSTDHSTKVTNKGYRTLFDNAHVIMLLIDPHSLDIVDANHAACNFYGWKLEDFTDKKISHLNSLPENEVSSFVQKAINEVQNHFFFKHRIASGEIRDVEVNTFPTKSGDKNLLCSIIRDVTERNKIEEKYEKKLQNSEEQYWSLFTEIPISTMIHDKDSGEIIDANPAAYTSLGYSSFEELNANGVWYEPPYSLADAQKLIHKALSEGPQEFEWLHKKKDGDFVWLYIRLSPVIINGVQRVMSAAINITEHKNAEIALKNSDRQLHAFIDTIPYIIWLKDLNGVFITCNTKMELLFNARIQDIIGKTDYDFHAKELADFFRQKDIEALEADRPLVNEEIVTFAADGHTEYLETIKTPMYDSSGTLVGVLGVGRDISERKLAEKELSEERERLENIIVGTNVGTWEWNVQTDKTSFNERWAEIVGYTLDELEPLDFQTWKELVHPEDIEKAELILKKHFEGELDHYECEIRMLHKNREWVWVHARGKVIKWNDDGNPLLMYGTHTDITEKKRAETKFAEEATRRRILVEQSNDGIVVINDKGKVIEANHKYADMLGYSMDELLKLHVWDWDDQSKPEELRKRAKNAKGTGITFVTKHRRKDGNLLDMEVSSNAAIIGGEKLIFCVCRDITERKKAEEKLKQTEQKYKRAYKLMQEVIESPKDIVIFALDKEYRYIAFNKNHQMTMKNIWGADIEIDACMLDYIKDSADVEKAKHNFDRVLAGEAFTLVEEYGDSLLERKWYENTYSPLEDDEGAVIGLTLLLTDITERKMSEMELLRKDIQLRTAQNVGNVGSWEIDLTSHLLDASEEARKIYGIEGNKEYTNEYIRNLALPEYHQMLSDSMSNLITKGIRYDVEFKIRRVNDGEIRYIHSAAEYFAERNVIIGVIQDITERKEAERRIVEEVMRRRLLIENSSDGIVIINQNGKILEANKKYAEMTGYSPDEVSAMYVWELDAKWTQEEMSLHFKNFKERPRYIETTIRRKDGTFIDVEISSSMATLNGETQIFSVCRDITERKETEVALLRAKALAEESNQIKSDFIANMSHELRTPLNSVIGFSQVLNDKIFGDLNEKQSHYVSNILKSGNHLLKLINDILDVSKIESGNMKYEPEIMNMSEVLEESITLMEPLIKDKYIDFKTDIKLDDLKVNADKTKIKQILYNLLSNAIKFTPKYGKLRVESKVVNGKIQTLVSDNGIGIAMEEQKTIFSPFKQVSSSANRTHGGTGLGLAIVKYYVEMHSGDISVESDVGKGSTFTFTIPIDSENN</sequence>
<evidence type="ECO:0000259" key="13">
    <source>
        <dbReference type="PROSITE" id="PS50109"/>
    </source>
</evidence>
<reference evidence="16 17" key="1">
    <citation type="submission" date="2023-08" db="EMBL/GenBank/DDBJ databases">
        <title>Methanolobus mangrovi sp. nov. and Methanolobus sediminis sp. nov, two novel methylotrophic methanogens isolated from mangrove sediments in China.</title>
        <authorList>
            <person name="Zhou J."/>
        </authorList>
    </citation>
    <scope>NUCLEOTIDE SEQUENCE [LARGE SCALE GENOMIC DNA]</scope>
    <source>
        <strain evidence="16 17">FTZ6</strain>
    </source>
</reference>
<dbReference type="Pfam" id="PF08447">
    <property type="entry name" value="PAS_3"/>
    <property type="match status" value="1"/>
</dbReference>
<dbReference type="Pfam" id="PF08448">
    <property type="entry name" value="PAS_4"/>
    <property type="match status" value="2"/>
</dbReference>
<dbReference type="Gene3D" id="3.30.450.20">
    <property type="entry name" value="PAS domain"/>
    <property type="match status" value="8"/>
</dbReference>
<dbReference type="AlphaFoldDB" id="A0AA51YLH8"/>
<dbReference type="Pfam" id="PF00989">
    <property type="entry name" value="PAS"/>
    <property type="match status" value="1"/>
</dbReference>
<feature type="coiled-coil region" evidence="12">
    <location>
        <begin position="636"/>
        <end position="663"/>
    </location>
</feature>
<dbReference type="Pfam" id="PF02518">
    <property type="entry name" value="HATPase_c"/>
    <property type="match status" value="1"/>
</dbReference>
<dbReference type="SMART" id="SM00388">
    <property type="entry name" value="HisKA"/>
    <property type="match status" value="1"/>
</dbReference>
<feature type="domain" description="PAS" evidence="14">
    <location>
        <begin position="266"/>
        <end position="334"/>
    </location>
</feature>
<evidence type="ECO:0000256" key="8">
    <source>
        <dbReference type="ARBA" id="ARBA00022777"/>
    </source>
</evidence>
<evidence type="ECO:0000259" key="15">
    <source>
        <dbReference type="PROSITE" id="PS50113"/>
    </source>
</evidence>
<dbReference type="Gene3D" id="2.10.70.100">
    <property type="match status" value="1"/>
</dbReference>
<dbReference type="SMART" id="SM00091">
    <property type="entry name" value="PAS"/>
    <property type="match status" value="7"/>
</dbReference>
<dbReference type="InterPro" id="IPR036097">
    <property type="entry name" value="HisK_dim/P_sf"/>
</dbReference>
<dbReference type="GO" id="GO:0006355">
    <property type="term" value="P:regulation of DNA-templated transcription"/>
    <property type="evidence" value="ECO:0007669"/>
    <property type="project" value="InterPro"/>
</dbReference>
<dbReference type="InterPro" id="IPR004358">
    <property type="entry name" value="Sig_transdc_His_kin-like_C"/>
</dbReference>
<feature type="domain" description="PAC" evidence="15">
    <location>
        <begin position="470"/>
        <end position="523"/>
    </location>
</feature>